<feature type="coiled-coil region" evidence="2">
    <location>
        <begin position="237"/>
        <end position="264"/>
    </location>
</feature>
<gene>
    <name evidence="6" type="ORF">VaNZ11_012939</name>
</gene>
<name>A0ABQ5SH30_9CHLO</name>
<feature type="compositionally biased region" description="Basic and acidic residues" evidence="3">
    <location>
        <begin position="1611"/>
        <end position="1620"/>
    </location>
</feature>
<feature type="domain" description="Helicase ATP-binding" evidence="4">
    <location>
        <begin position="540"/>
        <end position="720"/>
    </location>
</feature>
<dbReference type="InterPro" id="IPR038718">
    <property type="entry name" value="SNF2-like_sf"/>
</dbReference>
<dbReference type="Pfam" id="PF00176">
    <property type="entry name" value="SNF2-rel_dom"/>
    <property type="match status" value="1"/>
</dbReference>
<evidence type="ECO:0000256" key="1">
    <source>
        <dbReference type="ARBA" id="ARBA00022801"/>
    </source>
</evidence>
<evidence type="ECO:0000259" key="5">
    <source>
        <dbReference type="PROSITE" id="PS51194"/>
    </source>
</evidence>
<proteinExistence type="predicted"/>
<feature type="compositionally biased region" description="Low complexity" evidence="3">
    <location>
        <begin position="1236"/>
        <end position="1253"/>
    </location>
</feature>
<dbReference type="PANTHER" id="PTHR10799">
    <property type="entry name" value="SNF2/RAD54 HELICASE FAMILY"/>
    <property type="match status" value="1"/>
</dbReference>
<feature type="compositionally biased region" description="Polar residues" evidence="3">
    <location>
        <begin position="1413"/>
        <end position="1424"/>
    </location>
</feature>
<feature type="compositionally biased region" description="Basic residues" evidence="3">
    <location>
        <begin position="1195"/>
        <end position="1204"/>
    </location>
</feature>
<evidence type="ECO:0000256" key="3">
    <source>
        <dbReference type="SAM" id="MobiDB-lite"/>
    </source>
</evidence>
<evidence type="ECO:0000313" key="7">
    <source>
        <dbReference type="Proteomes" id="UP001165090"/>
    </source>
</evidence>
<feature type="compositionally biased region" description="Basic and acidic residues" evidence="3">
    <location>
        <begin position="1576"/>
        <end position="1585"/>
    </location>
</feature>
<feature type="compositionally biased region" description="Acidic residues" evidence="3">
    <location>
        <begin position="1295"/>
        <end position="1311"/>
    </location>
</feature>
<dbReference type="InterPro" id="IPR001650">
    <property type="entry name" value="Helicase_C-like"/>
</dbReference>
<keyword evidence="1" id="KW-0378">Hydrolase</keyword>
<dbReference type="PROSITE" id="PS51194">
    <property type="entry name" value="HELICASE_CTER"/>
    <property type="match status" value="1"/>
</dbReference>
<feature type="compositionally biased region" description="Polar residues" evidence="3">
    <location>
        <begin position="104"/>
        <end position="115"/>
    </location>
</feature>
<organism evidence="6 7">
    <name type="scientific">Volvox africanus</name>
    <dbReference type="NCBI Taxonomy" id="51714"/>
    <lineage>
        <taxon>Eukaryota</taxon>
        <taxon>Viridiplantae</taxon>
        <taxon>Chlorophyta</taxon>
        <taxon>core chlorophytes</taxon>
        <taxon>Chlorophyceae</taxon>
        <taxon>CS clade</taxon>
        <taxon>Chlamydomonadales</taxon>
        <taxon>Volvocaceae</taxon>
        <taxon>Volvox</taxon>
    </lineage>
</organism>
<feature type="compositionally biased region" description="Acidic residues" evidence="3">
    <location>
        <begin position="1338"/>
        <end position="1354"/>
    </location>
</feature>
<keyword evidence="7" id="KW-1185">Reference proteome</keyword>
<feature type="compositionally biased region" description="Polar residues" evidence="3">
    <location>
        <begin position="1206"/>
        <end position="1215"/>
    </location>
</feature>
<dbReference type="Pfam" id="PF00271">
    <property type="entry name" value="Helicase_C"/>
    <property type="match status" value="1"/>
</dbReference>
<dbReference type="InterPro" id="IPR014001">
    <property type="entry name" value="Helicase_ATP-bd"/>
</dbReference>
<evidence type="ECO:0000259" key="4">
    <source>
        <dbReference type="PROSITE" id="PS51192"/>
    </source>
</evidence>
<dbReference type="InterPro" id="IPR049730">
    <property type="entry name" value="SNF2/RAD54-like_C"/>
</dbReference>
<dbReference type="CDD" id="cd18793">
    <property type="entry name" value="SF2_C_SNF"/>
    <property type="match status" value="1"/>
</dbReference>
<keyword evidence="2" id="KW-0175">Coiled coil</keyword>
<feature type="region of interest" description="Disordered" evidence="3">
    <location>
        <begin position="1230"/>
        <end position="1258"/>
    </location>
</feature>
<comment type="caution">
    <text evidence="6">The sequence shown here is derived from an EMBL/GenBank/DDBJ whole genome shotgun (WGS) entry which is preliminary data.</text>
</comment>
<dbReference type="SUPFAM" id="SSF52540">
    <property type="entry name" value="P-loop containing nucleoside triphosphate hydrolases"/>
    <property type="match status" value="2"/>
</dbReference>
<reference evidence="6 7" key="1">
    <citation type="journal article" date="2023" name="IScience">
        <title>Expanded male sex-determining region conserved during the evolution of homothallism in the green alga Volvox.</title>
        <authorList>
            <person name="Yamamoto K."/>
            <person name="Matsuzaki R."/>
            <person name="Mahakham W."/>
            <person name="Heman W."/>
            <person name="Sekimoto H."/>
            <person name="Kawachi M."/>
            <person name="Minakuchi Y."/>
            <person name="Toyoda A."/>
            <person name="Nozaki H."/>
        </authorList>
    </citation>
    <scope>NUCLEOTIDE SEQUENCE [LARGE SCALE GENOMIC DNA]</scope>
    <source>
        <strain evidence="6 7">NIES-4468</strain>
    </source>
</reference>
<sequence>MDSVRMGAFPVSQCISDGERNGANLRAQPPVLSESPNIGATVVTKGKDHRNLVAPARLMGLQQMGPLPQRQQQYLHQQQRQLRDGVPAAAAVQGAWAVEYGRKASTTSSPQSVRKGSSIEITGKGSWGCRDGGDGIGDGARGPDSSKTVADWGLMRRAMPLQRLGQVVSRAAVSWETGWQPHQQANNQTETQTCHMGETTVPPALGISAVVLQPGLSAREIFRAGSELRRPWVVQEIVAVKRQQEEAERRRERHEAAAAAAVRSLLLAEAAMGARERAAAAKKRAAMRQARCTGVKSWHTRERAKAAREAGERLKVLKSNNYSAYLLLASRAKDSRLRELLQRTDAIMAALTEQLEHHKAATAAAEGLTGTAVAAQASEPGLMLGMTVPVSGRADTARGDIHNPIRTPPATHDSNRVSAVETLGGSREAGGAGEKEAEAAGIAAVAAAAVAAAAAAAVGSRSSKMGSAAAAATTAASAALLLSASADCTADSITAAMISRQQRYYEAVHGTREAISAPAMLSSSGCQLRPYQLDGLRFLASLFVNRMNGILADEMGLGKTLQAISLLAHLAESGRSRGPHLILAPKAVLTNWVGEMQRWAPGLEALCYDGTQQERKALRGQLLAAAAAAVGAAAGSGAAGYRPLVVVTHYDVAIRDKGLMKKLSWQVLVVDEGHRLKNHRSALFSVLSGLRPACRLLLSGTPLQNNLSELWALLNFLMPHVFSCQQDFDDWFAAPFKGSADREDLELGEEERLLVINRLHQVLRPFLLRRTKREVASELPEKRRHVIRCPMSAWQAELYRQISQRGLVAASGKARSLVNLSMHLRKACIHPYLLEEERAVPGLPLGRGIPGRAPGQEPQLGAGGAAPAVAPVPAPGGAGAADRLRQSPDAGPQAVFAAPDAAAEELIRSSGKLALLDSVLPKLAATGHRVLLFSQMTRALDLVEELLELRGHPYLRLDGSTRTEERPRLLAAFNDPASPHLVFLLSTRAGGMGLNLQSADTVIMLDSDWNPAMDQQAEDRAHRLGQTRSVLVLVLVSSGTLEEVILDRAQNKRGMGEAVIGAGLFNERATQAERQQALQALLGQGSGVLMEGSAPPHTTQEINKMLARSDEELQMFEEFDASRQNDAVRAAAAAGYSTPLPPLMGEDELPDRVRARESTFGDSDSNDGGANGDQENADKAAICTGRGGEEGRGLLPRRTRRRRVASTGSNGSRQSYADLLDDSAFKQLLRAGDGTSNGSFSSDTSSSSNSRNSSSDEDSVLFRCRRVRSCARRWAGARSGRAVVDGGDVGCDSDSGTDSDNDENDSEEIEDSSGPRSSKVRVRRPRQQPLQTWRLSEDESSSELSEENEDEEAEGDKPQQQNEQQEVDVRESRKQKGVVQPNSPKAGQVQHCDPQQQKGEEEEEGIEEVRTVRNMSGKCSSNGAQRDRKRTRAGDEEELRARGKGLRPRRLRQWHGSSMVVDDSSKGCVEPRSVAAAAAPERLAEVASQHDGSERFMQLRTRLQQDAPGALAAPLVDTAVAAQVHEGSTTDAAGLGQASGTQIPNGCGGSSDVKSGASSEPSNENGNVYIHTGLGRQEKICRDRSVPQFRQPQHGSRQRHVARPGSACVHNEGKEQRDAAVEGLSASGINGPESAQASGSGRRLRSGRVTGS</sequence>
<feature type="region of interest" description="Disordered" evidence="3">
    <location>
        <begin position="1276"/>
        <end position="1468"/>
    </location>
</feature>
<dbReference type="Gene3D" id="3.40.50.10810">
    <property type="entry name" value="Tandem AAA-ATPase domain"/>
    <property type="match status" value="1"/>
</dbReference>
<protein>
    <submittedName>
        <fullName evidence="6">Uncharacterized protein</fullName>
    </submittedName>
</protein>
<feature type="compositionally biased region" description="Basic residues" evidence="3">
    <location>
        <begin position="1442"/>
        <end position="1453"/>
    </location>
</feature>
<dbReference type="SMART" id="SM00490">
    <property type="entry name" value="HELICc"/>
    <property type="match status" value="1"/>
</dbReference>
<dbReference type="Gene3D" id="3.40.50.300">
    <property type="entry name" value="P-loop containing nucleotide triphosphate hydrolases"/>
    <property type="match status" value="2"/>
</dbReference>
<dbReference type="PROSITE" id="PS51192">
    <property type="entry name" value="HELICASE_ATP_BIND_1"/>
    <property type="match status" value="1"/>
</dbReference>
<accession>A0ABQ5SH30</accession>
<feature type="region of interest" description="Disordered" evidence="3">
    <location>
        <begin position="1158"/>
        <end position="1215"/>
    </location>
</feature>
<feature type="domain" description="Helicase C-terminal" evidence="5">
    <location>
        <begin position="915"/>
        <end position="1082"/>
    </location>
</feature>
<feature type="region of interest" description="Disordered" evidence="3">
    <location>
        <begin position="1531"/>
        <end position="1652"/>
    </location>
</feature>
<dbReference type="SMART" id="SM00487">
    <property type="entry name" value="DEXDc"/>
    <property type="match status" value="1"/>
</dbReference>
<dbReference type="InterPro" id="IPR027417">
    <property type="entry name" value="P-loop_NTPase"/>
</dbReference>
<feature type="compositionally biased region" description="Low complexity" evidence="3">
    <location>
        <begin position="1276"/>
        <end position="1294"/>
    </location>
</feature>
<feature type="region of interest" description="Disordered" evidence="3">
    <location>
        <begin position="102"/>
        <end position="129"/>
    </location>
</feature>
<evidence type="ECO:0000313" key="6">
    <source>
        <dbReference type="EMBL" id="GLI68496.1"/>
    </source>
</evidence>
<evidence type="ECO:0000256" key="2">
    <source>
        <dbReference type="SAM" id="Coils"/>
    </source>
</evidence>
<dbReference type="EMBL" id="BSDZ01000080">
    <property type="protein sequence ID" value="GLI68496.1"/>
    <property type="molecule type" value="Genomic_DNA"/>
</dbReference>
<dbReference type="InterPro" id="IPR000330">
    <property type="entry name" value="SNF2_N"/>
</dbReference>
<feature type="compositionally biased region" description="Polar residues" evidence="3">
    <location>
        <begin position="1552"/>
        <end position="1566"/>
    </location>
</feature>
<dbReference type="Proteomes" id="UP001165090">
    <property type="component" value="Unassembled WGS sequence"/>
</dbReference>